<evidence type="ECO:0000313" key="1">
    <source>
        <dbReference type="EMBL" id="JAD41979.1"/>
    </source>
</evidence>
<proteinExistence type="predicted"/>
<name>A0A0A8ZRE8_ARUDO</name>
<dbReference type="EMBL" id="GBRH01255916">
    <property type="protein sequence ID" value="JAD41979.1"/>
    <property type="molecule type" value="Transcribed_RNA"/>
</dbReference>
<reference evidence="1" key="2">
    <citation type="journal article" date="2015" name="Data Brief">
        <title>Shoot transcriptome of the giant reed, Arundo donax.</title>
        <authorList>
            <person name="Barrero R.A."/>
            <person name="Guerrero F.D."/>
            <person name="Moolhuijzen P."/>
            <person name="Goolsby J.A."/>
            <person name="Tidwell J."/>
            <person name="Bellgard S.E."/>
            <person name="Bellgard M.I."/>
        </authorList>
    </citation>
    <scope>NUCLEOTIDE SEQUENCE</scope>
    <source>
        <tissue evidence="1">Shoot tissue taken approximately 20 cm above the soil surface</tissue>
    </source>
</reference>
<dbReference type="AlphaFoldDB" id="A0A0A8ZRE8"/>
<organism evidence="1">
    <name type="scientific">Arundo donax</name>
    <name type="common">Giant reed</name>
    <name type="synonym">Donax arundinaceus</name>
    <dbReference type="NCBI Taxonomy" id="35708"/>
    <lineage>
        <taxon>Eukaryota</taxon>
        <taxon>Viridiplantae</taxon>
        <taxon>Streptophyta</taxon>
        <taxon>Embryophyta</taxon>
        <taxon>Tracheophyta</taxon>
        <taxon>Spermatophyta</taxon>
        <taxon>Magnoliopsida</taxon>
        <taxon>Liliopsida</taxon>
        <taxon>Poales</taxon>
        <taxon>Poaceae</taxon>
        <taxon>PACMAD clade</taxon>
        <taxon>Arundinoideae</taxon>
        <taxon>Arundineae</taxon>
        <taxon>Arundo</taxon>
    </lineage>
</organism>
<protein>
    <submittedName>
        <fullName evidence="1">Uncharacterized protein</fullName>
    </submittedName>
</protein>
<sequence length="51" mass="5861">MLHFVCIHGSAYRYVYSFFPVRSSMCNVDKACIALRIQLVGLPVQLCLKLR</sequence>
<accession>A0A0A8ZRE8</accession>
<reference evidence="1" key="1">
    <citation type="submission" date="2014-09" db="EMBL/GenBank/DDBJ databases">
        <authorList>
            <person name="Magalhaes I.L.F."/>
            <person name="Oliveira U."/>
            <person name="Santos F.R."/>
            <person name="Vidigal T.H.D.A."/>
            <person name="Brescovit A.D."/>
            <person name="Santos A.J."/>
        </authorList>
    </citation>
    <scope>NUCLEOTIDE SEQUENCE</scope>
    <source>
        <tissue evidence="1">Shoot tissue taken approximately 20 cm above the soil surface</tissue>
    </source>
</reference>